<dbReference type="Pfam" id="PF00887">
    <property type="entry name" value="ACBP"/>
    <property type="match status" value="1"/>
</dbReference>
<feature type="transmembrane region" description="Helical" evidence="3">
    <location>
        <begin position="322"/>
        <end position="343"/>
    </location>
</feature>
<feature type="region of interest" description="Disordered" evidence="2">
    <location>
        <begin position="158"/>
        <end position="191"/>
    </location>
</feature>
<dbReference type="SUPFAM" id="SSF47027">
    <property type="entry name" value="Acyl-CoA binding protein"/>
    <property type="match status" value="1"/>
</dbReference>
<feature type="compositionally biased region" description="Polar residues" evidence="2">
    <location>
        <begin position="158"/>
        <end position="176"/>
    </location>
</feature>
<dbReference type="PANTHER" id="PTHR23310">
    <property type="entry name" value="ACYL-COA-BINDING PROTEIN, ACBP"/>
    <property type="match status" value="1"/>
</dbReference>
<evidence type="ECO:0000256" key="1">
    <source>
        <dbReference type="ARBA" id="ARBA00023121"/>
    </source>
</evidence>
<organism evidence="5 7">
    <name type="scientific">Friedmanniomyces endolithicus</name>
    <dbReference type="NCBI Taxonomy" id="329885"/>
    <lineage>
        <taxon>Eukaryota</taxon>
        <taxon>Fungi</taxon>
        <taxon>Dikarya</taxon>
        <taxon>Ascomycota</taxon>
        <taxon>Pezizomycotina</taxon>
        <taxon>Dothideomycetes</taxon>
        <taxon>Dothideomycetidae</taxon>
        <taxon>Mycosphaerellales</taxon>
        <taxon>Teratosphaeriaceae</taxon>
        <taxon>Friedmanniomyces</taxon>
    </lineage>
</organism>
<name>A0AAN6FQN2_9PEZI</name>
<keyword evidence="1" id="KW-0446">Lipid-binding</keyword>
<sequence length="388" mass="42982">MSDQIFVEAASDYILQPAHSSPRGAQYDKTMGPDSVDRVFGHALNTVNKIRPGSTKPPASDRLALYGLYKQSMEGDVVMLSNRPTTSDSAYASLSPDALHKEQEKWDAWKRNEQLSRTEAKRRYIEKLIQTMHGYASGTDEARELVEELEFVWDQIKSNSQHSGDSERSSPLQNLERSGYISSSGNGGISSSAAAMEGSVVRGGGREGGQLRVLSPVSQADEEEPMEEHAEFVDARVSLVDAGDLADAETKLKGQDGAQDASYAVISQPRQTGQGDARWRKRIESSLMKLTTEIAALREQLELRRFVAQQRKHSLVGWALRIGWWAVQLVVADAAFLWIVILYMRRKNDRRLEGAVRVLLGDAVAQVQKVSRDVKMPTIPRLPGMKAG</sequence>
<dbReference type="PANTHER" id="PTHR23310:SF133">
    <property type="entry name" value="COA BINDING PROTEIN, PUTATIVE (AFU_ORTHOLOGUE AFUA_1G12300)-RELATED"/>
    <property type="match status" value="1"/>
</dbReference>
<dbReference type="InterPro" id="IPR014352">
    <property type="entry name" value="FERM/acyl-CoA-bd_prot_sf"/>
</dbReference>
<proteinExistence type="predicted"/>
<dbReference type="PROSITE" id="PS51228">
    <property type="entry name" value="ACB_2"/>
    <property type="match status" value="1"/>
</dbReference>
<evidence type="ECO:0000259" key="4">
    <source>
        <dbReference type="PROSITE" id="PS51228"/>
    </source>
</evidence>
<dbReference type="InterPro" id="IPR000582">
    <property type="entry name" value="Acyl-CoA-binding_protein"/>
</dbReference>
<dbReference type="Gene3D" id="1.20.80.10">
    <property type="match status" value="1"/>
</dbReference>
<dbReference type="EMBL" id="JAUJLE010000120">
    <property type="protein sequence ID" value="KAK0979825.1"/>
    <property type="molecule type" value="Genomic_DNA"/>
</dbReference>
<dbReference type="InterPro" id="IPR035984">
    <property type="entry name" value="Acyl-CoA-binding_sf"/>
</dbReference>
<dbReference type="GO" id="GO:0006631">
    <property type="term" value="P:fatty acid metabolic process"/>
    <property type="evidence" value="ECO:0007669"/>
    <property type="project" value="TreeGrafter"/>
</dbReference>
<evidence type="ECO:0000313" key="6">
    <source>
        <dbReference type="EMBL" id="KAK0979825.1"/>
    </source>
</evidence>
<dbReference type="Proteomes" id="UP001168146">
    <property type="component" value="Unassembled WGS sequence"/>
</dbReference>
<evidence type="ECO:0000313" key="8">
    <source>
        <dbReference type="Proteomes" id="UP001175353"/>
    </source>
</evidence>
<evidence type="ECO:0000256" key="3">
    <source>
        <dbReference type="SAM" id="Phobius"/>
    </source>
</evidence>
<feature type="domain" description="ACB" evidence="4">
    <location>
        <begin position="36"/>
        <end position="137"/>
    </location>
</feature>
<gene>
    <name evidence="5" type="ORF">LTR82_006126</name>
    <name evidence="6" type="ORF">LTR91_012471</name>
</gene>
<evidence type="ECO:0000313" key="7">
    <source>
        <dbReference type="Proteomes" id="UP001168146"/>
    </source>
</evidence>
<feature type="compositionally biased region" description="Low complexity" evidence="2">
    <location>
        <begin position="178"/>
        <end position="191"/>
    </location>
</feature>
<keyword evidence="3" id="KW-1133">Transmembrane helix</keyword>
<reference evidence="6" key="2">
    <citation type="submission" date="2023-06" db="EMBL/GenBank/DDBJ databases">
        <title>Black Yeasts Isolated from many extreme environments.</title>
        <authorList>
            <person name="Coleine C."/>
            <person name="Stajich J.E."/>
            <person name="Selbmann L."/>
        </authorList>
    </citation>
    <scope>NUCLEOTIDE SEQUENCE</scope>
    <source>
        <strain evidence="6">CCFEE 5200</strain>
    </source>
</reference>
<evidence type="ECO:0000313" key="5">
    <source>
        <dbReference type="EMBL" id="KAK0322670.1"/>
    </source>
</evidence>
<keyword evidence="3" id="KW-0812">Transmembrane</keyword>
<protein>
    <recommendedName>
        <fullName evidence="4">ACB domain-containing protein</fullName>
    </recommendedName>
</protein>
<reference evidence="5" key="1">
    <citation type="submission" date="2021-12" db="EMBL/GenBank/DDBJ databases">
        <title>Black yeast isolated from Biological Soil Crust.</title>
        <authorList>
            <person name="Kurbessoian T."/>
        </authorList>
    </citation>
    <scope>NUCLEOTIDE SEQUENCE</scope>
    <source>
        <strain evidence="5">CCFEE 5208</strain>
    </source>
</reference>
<accession>A0AAN6FQN2</accession>
<evidence type="ECO:0000256" key="2">
    <source>
        <dbReference type="SAM" id="MobiDB-lite"/>
    </source>
</evidence>
<dbReference type="GO" id="GO:0000062">
    <property type="term" value="F:fatty-acyl-CoA binding"/>
    <property type="evidence" value="ECO:0007669"/>
    <property type="project" value="InterPro"/>
</dbReference>
<dbReference type="Proteomes" id="UP001175353">
    <property type="component" value="Unassembled WGS sequence"/>
</dbReference>
<keyword evidence="3" id="KW-0472">Membrane</keyword>
<keyword evidence="8" id="KW-1185">Reference proteome</keyword>
<comment type="caution">
    <text evidence="5">The sequence shown here is derived from an EMBL/GenBank/DDBJ whole genome shotgun (WGS) entry which is preliminary data.</text>
</comment>
<dbReference type="AlphaFoldDB" id="A0AAN6FQN2"/>
<dbReference type="EMBL" id="JASUXU010000015">
    <property type="protein sequence ID" value="KAK0322670.1"/>
    <property type="molecule type" value="Genomic_DNA"/>
</dbReference>